<gene>
    <name evidence="1" type="ORF">GCK72_024732</name>
</gene>
<name>A0A6A5G0T3_CAERE</name>
<evidence type="ECO:0000313" key="1">
    <source>
        <dbReference type="EMBL" id="KAF1748265.1"/>
    </source>
</evidence>
<dbReference type="GeneID" id="78777838"/>
<comment type="caution">
    <text evidence="1">The sequence shown here is derived from an EMBL/GenBank/DDBJ whole genome shotgun (WGS) entry which is preliminary data.</text>
</comment>
<sequence length="77" mass="9041">MTACTFFLIRSATYIFNAWCSGLSSSEFRDGSGDIAQFEFNIDSSVLWFTLLDDSSSSNHWWWIPMAHCHMDWKMRF</sequence>
<dbReference type="Proteomes" id="UP000483820">
    <property type="component" value="Chromosome X"/>
</dbReference>
<accession>A0A6A5G0T3</accession>
<dbReference type="AlphaFoldDB" id="A0A6A5G0T3"/>
<proteinExistence type="predicted"/>
<dbReference type="RefSeq" id="XP_053579582.1">
    <property type="nucleotide sequence ID" value="XM_053736016.1"/>
</dbReference>
<dbReference type="EMBL" id="WUAV01000006">
    <property type="protein sequence ID" value="KAF1748265.1"/>
    <property type="molecule type" value="Genomic_DNA"/>
</dbReference>
<evidence type="ECO:0000313" key="2">
    <source>
        <dbReference type="Proteomes" id="UP000483820"/>
    </source>
</evidence>
<organism evidence="1 2">
    <name type="scientific">Caenorhabditis remanei</name>
    <name type="common">Caenorhabditis vulgaris</name>
    <dbReference type="NCBI Taxonomy" id="31234"/>
    <lineage>
        <taxon>Eukaryota</taxon>
        <taxon>Metazoa</taxon>
        <taxon>Ecdysozoa</taxon>
        <taxon>Nematoda</taxon>
        <taxon>Chromadorea</taxon>
        <taxon>Rhabditida</taxon>
        <taxon>Rhabditina</taxon>
        <taxon>Rhabditomorpha</taxon>
        <taxon>Rhabditoidea</taxon>
        <taxon>Rhabditidae</taxon>
        <taxon>Peloderinae</taxon>
        <taxon>Caenorhabditis</taxon>
    </lineage>
</organism>
<dbReference type="KEGG" id="crq:GCK72_024732"/>
<reference evidence="1 2" key="1">
    <citation type="submission" date="2019-12" db="EMBL/GenBank/DDBJ databases">
        <title>Chromosome-level assembly of the Caenorhabditis remanei genome.</title>
        <authorList>
            <person name="Teterina A.A."/>
            <person name="Willis J.H."/>
            <person name="Phillips P.C."/>
        </authorList>
    </citation>
    <scope>NUCLEOTIDE SEQUENCE [LARGE SCALE GENOMIC DNA]</scope>
    <source>
        <strain evidence="1 2">PX506</strain>
        <tissue evidence="1">Whole organism</tissue>
    </source>
</reference>
<dbReference type="CTD" id="78777838"/>
<protein>
    <submittedName>
        <fullName evidence="1">Uncharacterized protein</fullName>
    </submittedName>
</protein>